<protein>
    <submittedName>
        <fullName evidence="1">Transglycosylase SLT domain-containing protein</fullName>
    </submittedName>
</protein>
<evidence type="ECO:0000313" key="1">
    <source>
        <dbReference type="EMBL" id="NEJ73389.1"/>
    </source>
</evidence>
<dbReference type="CDD" id="cd16892">
    <property type="entry name" value="LT_VirB1-like"/>
    <property type="match status" value="1"/>
</dbReference>
<dbReference type="RefSeq" id="WP_164013768.1">
    <property type="nucleotide sequence ID" value="NZ_WUFT01000016.1"/>
</dbReference>
<dbReference type="AlphaFoldDB" id="A0A7K3UJL8"/>
<comment type="caution">
    <text evidence="1">The sequence shown here is derived from an EMBL/GenBank/DDBJ whole genome shotgun (WGS) entry which is preliminary data.</text>
</comment>
<evidence type="ECO:0000313" key="2">
    <source>
        <dbReference type="Proteomes" id="UP000471753"/>
    </source>
</evidence>
<dbReference type="Proteomes" id="UP000471753">
    <property type="component" value="Unassembled WGS sequence"/>
</dbReference>
<organism evidence="1 2">
    <name type="scientific">Rhizobium phaseoli</name>
    <dbReference type="NCBI Taxonomy" id="396"/>
    <lineage>
        <taxon>Bacteria</taxon>
        <taxon>Pseudomonadati</taxon>
        <taxon>Pseudomonadota</taxon>
        <taxon>Alphaproteobacteria</taxon>
        <taxon>Hyphomicrobiales</taxon>
        <taxon>Rhizobiaceae</taxon>
        <taxon>Rhizobium/Agrobacterium group</taxon>
        <taxon>Rhizobium</taxon>
    </lineage>
</organism>
<sequence>MGAVFIDVAQNCAPMVQVETLAGIVSLESRFQPLAIRINSGPPLAAQPTSKAEAIEVAASLIANHQDIQIGLGGIRTEELQKLKLSVSGAFDPCLNLKATATLLEQYYRAALRVGDVPAQAETVMLQSYYGRDDPSVGAIVEYDEQVRQAMKRLSPTIASLTIGEPDVRAEPDGQPQGELAPALPKLPSQAFQTAEAASWDVFSSRRESSVLVFQNDRSEQSE</sequence>
<name>A0A7K3UJL8_9HYPH</name>
<reference evidence="1 2" key="1">
    <citation type="submission" date="2019-12" db="EMBL/GenBank/DDBJ databases">
        <title>Rhizobium genotypes associated with high levels of biological nitrogen fixation by grain legumes in a temperate-maritime cropping system.</title>
        <authorList>
            <person name="Maluk M."/>
            <person name="Francesc Ferrando Molina F."/>
            <person name="Lopez Del Egido L."/>
            <person name="Lafos M."/>
            <person name="Langarica-Fuentes A."/>
            <person name="Gebre Yohannes G."/>
            <person name="Young M.W."/>
            <person name="Martin P."/>
            <person name="Gantlett R."/>
            <person name="Kenicer G."/>
            <person name="Hawes C."/>
            <person name="Begg G.S."/>
            <person name="Quilliam R.S."/>
            <person name="Squire G.R."/>
            <person name="Poole P.S."/>
            <person name="Young P.W."/>
            <person name="Iannetta P.M."/>
            <person name="James E.K."/>
        </authorList>
    </citation>
    <scope>NUCLEOTIDE SEQUENCE [LARGE SCALE GENOMIC DNA]</scope>
    <source>
        <strain evidence="1 2">JHI366</strain>
    </source>
</reference>
<dbReference type="EMBL" id="WUFT01000016">
    <property type="protein sequence ID" value="NEJ73389.1"/>
    <property type="molecule type" value="Genomic_DNA"/>
</dbReference>
<proteinExistence type="predicted"/>
<accession>A0A7K3UJL8</accession>
<gene>
    <name evidence="1" type="ORF">GR197_23075</name>
</gene>